<evidence type="ECO:0000256" key="1">
    <source>
        <dbReference type="ARBA" id="ARBA00022801"/>
    </source>
</evidence>
<dbReference type="SMART" id="SM00331">
    <property type="entry name" value="PP2C_SIG"/>
    <property type="match status" value="1"/>
</dbReference>
<feature type="domain" description="PPM-type phosphatase" evidence="2">
    <location>
        <begin position="35"/>
        <end position="252"/>
    </location>
</feature>
<gene>
    <name evidence="3" type="ORF">ACFSCX_15200</name>
</gene>
<dbReference type="SUPFAM" id="SSF81606">
    <property type="entry name" value="PP2C-like"/>
    <property type="match status" value="1"/>
</dbReference>
<name>A0ABW4LS39_9BACI</name>
<dbReference type="EMBL" id="JBHUEM010000024">
    <property type="protein sequence ID" value="MFD1737882.1"/>
    <property type="molecule type" value="Genomic_DNA"/>
</dbReference>
<dbReference type="Pfam" id="PF07228">
    <property type="entry name" value="SpoIIE"/>
    <property type="match status" value="1"/>
</dbReference>
<comment type="caution">
    <text evidence="3">The sequence shown here is derived from an EMBL/GenBank/DDBJ whole genome shotgun (WGS) entry which is preliminary data.</text>
</comment>
<keyword evidence="4" id="KW-1185">Reference proteome</keyword>
<dbReference type="GO" id="GO:0004722">
    <property type="term" value="F:protein serine/threonine phosphatase activity"/>
    <property type="evidence" value="ECO:0007669"/>
    <property type="project" value="UniProtKB-EC"/>
</dbReference>
<evidence type="ECO:0000313" key="3">
    <source>
        <dbReference type="EMBL" id="MFD1737882.1"/>
    </source>
</evidence>
<evidence type="ECO:0000313" key="4">
    <source>
        <dbReference type="Proteomes" id="UP001597214"/>
    </source>
</evidence>
<protein>
    <submittedName>
        <fullName evidence="3">PP2C family protein-serine/threonine phosphatase</fullName>
        <ecNumber evidence="3">3.1.3.16</ecNumber>
    </submittedName>
</protein>
<reference evidence="4" key="1">
    <citation type="journal article" date="2019" name="Int. J. Syst. Evol. Microbiol.">
        <title>The Global Catalogue of Microorganisms (GCM) 10K type strain sequencing project: providing services to taxonomists for standard genome sequencing and annotation.</title>
        <authorList>
            <consortium name="The Broad Institute Genomics Platform"/>
            <consortium name="The Broad Institute Genome Sequencing Center for Infectious Disease"/>
            <person name="Wu L."/>
            <person name="Ma J."/>
        </authorList>
    </citation>
    <scope>NUCLEOTIDE SEQUENCE [LARGE SCALE GENOMIC DNA]</scope>
    <source>
        <strain evidence="4">CCUG 49339</strain>
    </source>
</reference>
<dbReference type="Proteomes" id="UP001597214">
    <property type="component" value="Unassembled WGS sequence"/>
</dbReference>
<dbReference type="Gene3D" id="3.60.40.10">
    <property type="entry name" value="PPM-type phosphatase domain"/>
    <property type="match status" value="1"/>
</dbReference>
<proteinExistence type="predicted"/>
<dbReference type="PANTHER" id="PTHR43156:SF2">
    <property type="entry name" value="STAGE II SPORULATION PROTEIN E"/>
    <property type="match status" value="1"/>
</dbReference>
<dbReference type="PANTHER" id="PTHR43156">
    <property type="entry name" value="STAGE II SPORULATION PROTEIN E-RELATED"/>
    <property type="match status" value="1"/>
</dbReference>
<evidence type="ECO:0000259" key="2">
    <source>
        <dbReference type="SMART" id="SM00331"/>
    </source>
</evidence>
<dbReference type="RefSeq" id="WP_377929100.1">
    <property type="nucleotide sequence ID" value="NZ_JBHUEM010000024.1"/>
</dbReference>
<dbReference type="InterPro" id="IPR052016">
    <property type="entry name" value="Bact_Sigma-Reg"/>
</dbReference>
<accession>A0ABW4LS39</accession>
<dbReference type="InterPro" id="IPR036457">
    <property type="entry name" value="PPM-type-like_dom_sf"/>
</dbReference>
<dbReference type="EC" id="3.1.3.16" evidence="3"/>
<dbReference type="InterPro" id="IPR001932">
    <property type="entry name" value="PPM-type_phosphatase-like_dom"/>
</dbReference>
<organism evidence="3 4">
    <name type="scientific">Bacillus salitolerans</name>
    <dbReference type="NCBI Taxonomy" id="1437434"/>
    <lineage>
        <taxon>Bacteria</taxon>
        <taxon>Bacillati</taxon>
        <taxon>Bacillota</taxon>
        <taxon>Bacilli</taxon>
        <taxon>Bacillales</taxon>
        <taxon>Bacillaceae</taxon>
        <taxon>Bacillus</taxon>
    </lineage>
</organism>
<keyword evidence="1 3" id="KW-0378">Hydrolase</keyword>
<sequence length="254" mass="28440">MSVPILNELDKTLKREIKLAKNIQTKLLNSTPPISSGVEVSGISIPARLIGGDYYDVCKLPDGKLRMVIGDVMGKGIPAAMQMILIRGAFRSLAQKANDPSEMLTLINQALYEDLRSLTSFVTLFCADWDPASSTIRYANAGHAYPLLMTSSSTSTFLESKGIMIGGLPHYEYEQHELIIEKGSCLFFYTDGIIEAQNSEGELYNKKRLINLLSRIHTLPVEDIKNGVIEELHCFTEHLQQKDDITMLVFKYKY</sequence>